<keyword evidence="2" id="KW-1185">Reference proteome</keyword>
<dbReference type="RefSeq" id="WP_193326139.1">
    <property type="nucleotide sequence ID" value="NZ_CP053291.1"/>
</dbReference>
<dbReference type="EMBL" id="CP063213">
    <property type="protein sequence ID" value="QOR46162.1"/>
    <property type="molecule type" value="Genomic_DNA"/>
</dbReference>
<protein>
    <submittedName>
        <fullName evidence="1">Uncharacterized protein</fullName>
    </submittedName>
</protein>
<dbReference type="AlphaFoldDB" id="A0A7M1QVK4"/>
<proteinExistence type="predicted"/>
<name>A0A7M1QVK4_9ACTO</name>
<organism evidence="1 2">
    <name type="scientific">Trueperella pecoris</name>
    <dbReference type="NCBI Taxonomy" id="2733571"/>
    <lineage>
        <taxon>Bacteria</taxon>
        <taxon>Bacillati</taxon>
        <taxon>Actinomycetota</taxon>
        <taxon>Actinomycetes</taxon>
        <taxon>Actinomycetales</taxon>
        <taxon>Actinomycetaceae</taxon>
        <taxon>Trueperella</taxon>
    </lineage>
</organism>
<sequence>MFGKLFAQEWLDYKKTVVFGTLSVALVVVALSFPVHLLNIQFVSSLASIVAIGGASAAFVATCIFLGLGYWQTTRGSRAYFTFTIPATGRQVFWAKVVFAYLMVMAAIAIILVALLSTLWANARASGESLSVWFGPIRDFLGQLGAWKVITVGVVILLFVFLYVSAVAALISITAQEKYQRHAGTFILAIVLAYAVGQLLNVVSMIFLPGALSLSTGELTWATMASTLIETIRTGADPNVLGLGFIPVTLVYLSSLTWWGLRMIERPSVR</sequence>
<reference evidence="1 2" key="1">
    <citation type="submission" date="2020-10" db="EMBL/GenBank/DDBJ databases">
        <title>Trueperella pecoris sp. nov. isolated from bovine and porcine specimens.</title>
        <authorList>
            <person name="Schoenecker L."/>
            <person name="Schnydrig P."/>
            <person name="Brodard I."/>
            <person name="Thomann A."/>
            <person name="Hemphill A."/>
            <person name="Rodriguez-Campos S."/>
            <person name="Perreten V."/>
            <person name="Jores J."/>
            <person name="Kittl S."/>
        </authorList>
    </citation>
    <scope>NUCLEOTIDE SEQUENCE [LARGE SCALE GENOMIC DNA]</scope>
    <source>
        <strain evidence="1 2">15A0121</strain>
    </source>
</reference>
<gene>
    <name evidence="1" type="ORF">INS88_02830</name>
</gene>
<evidence type="ECO:0000313" key="1">
    <source>
        <dbReference type="EMBL" id="QOR46162.1"/>
    </source>
</evidence>
<dbReference type="Proteomes" id="UP000595053">
    <property type="component" value="Chromosome"/>
</dbReference>
<accession>A0A7M1QVK4</accession>
<accession>A0A8A5U6N8</accession>
<evidence type="ECO:0000313" key="2">
    <source>
        <dbReference type="Proteomes" id="UP000595053"/>
    </source>
</evidence>